<evidence type="ECO:0000313" key="4">
    <source>
        <dbReference type="Proteomes" id="UP000198728"/>
    </source>
</evidence>
<dbReference type="Pfam" id="PF09917">
    <property type="entry name" value="DUF2147"/>
    <property type="match status" value="1"/>
</dbReference>
<keyword evidence="4" id="KW-1185">Reference proteome</keyword>
<evidence type="ECO:0000259" key="2">
    <source>
        <dbReference type="Pfam" id="PF09917"/>
    </source>
</evidence>
<dbReference type="PANTHER" id="PTHR36919:SF2">
    <property type="entry name" value="BLL6627 PROTEIN"/>
    <property type="match status" value="1"/>
</dbReference>
<dbReference type="STRING" id="441112.SAMN04488094_1267"/>
<dbReference type="PANTHER" id="PTHR36919">
    <property type="entry name" value="BLR1215 PROTEIN"/>
    <property type="match status" value="1"/>
</dbReference>
<gene>
    <name evidence="3" type="ORF">SAMN04488094_1267</name>
</gene>
<sequence length="130" mass="13883">MKPIVPLALGLFLAAAPAFAGDPVVGTWKTQPDDNGHFGLVAIAPCGDRICGKLTRAFGEKGKPVASDTVGRQIVWNMRPEGAGKYEGGRIWAPDRDKTYNGRMELSGARLKVSGCVLGLCRGQTWTRAN</sequence>
<dbReference type="AlphaFoldDB" id="A0A1I1R8G7"/>
<accession>A0A1I1R8G7</accession>
<name>A0A1I1R8G7_9RHOB</name>
<dbReference type="EMBL" id="FOLG01000026">
    <property type="protein sequence ID" value="SFD27843.1"/>
    <property type="molecule type" value="Genomic_DNA"/>
</dbReference>
<keyword evidence="1" id="KW-0732">Signal</keyword>
<feature type="signal peptide" evidence="1">
    <location>
        <begin position="1"/>
        <end position="20"/>
    </location>
</feature>
<evidence type="ECO:0000313" key="3">
    <source>
        <dbReference type="EMBL" id="SFD27843.1"/>
    </source>
</evidence>
<dbReference type="Proteomes" id="UP000198728">
    <property type="component" value="Unassembled WGS sequence"/>
</dbReference>
<feature type="domain" description="DUF2147" evidence="2">
    <location>
        <begin position="26"/>
        <end position="128"/>
    </location>
</feature>
<feature type="chain" id="PRO_5011572001" description="DUF2147 domain-containing protein" evidence="1">
    <location>
        <begin position="21"/>
        <end position="130"/>
    </location>
</feature>
<reference evidence="3 4" key="1">
    <citation type="submission" date="2016-10" db="EMBL/GenBank/DDBJ databases">
        <authorList>
            <person name="de Groot N.N."/>
        </authorList>
    </citation>
    <scope>NUCLEOTIDE SEQUENCE [LARGE SCALE GENOMIC DNA]</scope>
    <source>
        <strain evidence="3 4">DSM 19548</strain>
    </source>
</reference>
<dbReference type="InterPro" id="IPR019223">
    <property type="entry name" value="DUF2147"/>
</dbReference>
<dbReference type="OrthoDB" id="9811671at2"/>
<dbReference type="Gene3D" id="2.40.128.520">
    <property type="match status" value="1"/>
</dbReference>
<dbReference type="RefSeq" id="WP_093362958.1">
    <property type="nucleotide sequence ID" value="NZ_FOLG01000026.1"/>
</dbReference>
<protein>
    <recommendedName>
        <fullName evidence="2">DUF2147 domain-containing protein</fullName>
    </recommendedName>
</protein>
<organism evidence="3 4">
    <name type="scientific">Tropicimonas isoalkanivorans</name>
    <dbReference type="NCBI Taxonomy" id="441112"/>
    <lineage>
        <taxon>Bacteria</taxon>
        <taxon>Pseudomonadati</taxon>
        <taxon>Pseudomonadota</taxon>
        <taxon>Alphaproteobacteria</taxon>
        <taxon>Rhodobacterales</taxon>
        <taxon>Roseobacteraceae</taxon>
        <taxon>Tropicimonas</taxon>
    </lineage>
</organism>
<evidence type="ECO:0000256" key="1">
    <source>
        <dbReference type="SAM" id="SignalP"/>
    </source>
</evidence>
<proteinExistence type="predicted"/>